<dbReference type="Pfam" id="PF06073">
    <property type="entry name" value="DUF934"/>
    <property type="match status" value="1"/>
</dbReference>
<dbReference type="RefSeq" id="WP_138862103.1">
    <property type="nucleotide sequence ID" value="NZ_VCPC01000001.1"/>
</dbReference>
<evidence type="ECO:0000313" key="2">
    <source>
        <dbReference type="EMBL" id="TMV14751.1"/>
    </source>
</evidence>
<dbReference type="InterPro" id="IPR008318">
    <property type="entry name" value="UCP030820"/>
</dbReference>
<evidence type="ECO:0000313" key="3">
    <source>
        <dbReference type="Proteomes" id="UP001191082"/>
    </source>
</evidence>
<evidence type="ECO:0000256" key="1">
    <source>
        <dbReference type="ARBA" id="ARBA00022801"/>
    </source>
</evidence>
<organism evidence="2 3">
    <name type="scientific">Arenibacterium halophilum</name>
    <dbReference type="NCBI Taxonomy" id="2583821"/>
    <lineage>
        <taxon>Bacteria</taxon>
        <taxon>Pseudomonadati</taxon>
        <taxon>Pseudomonadota</taxon>
        <taxon>Alphaproteobacteria</taxon>
        <taxon>Rhodobacterales</taxon>
        <taxon>Paracoccaceae</taxon>
        <taxon>Arenibacterium</taxon>
    </lineage>
</organism>
<accession>A0ABY2XCJ7</accession>
<name>A0ABY2XCJ7_9RHOB</name>
<dbReference type="InterPro" id="IPR023827">
    <property type="entry name" value="Peptidase_S8_Asp-AS"/>
</dbReference>
<dbReference type="Proteomes" id="UP001191082">
    <property type="component" value="Unassembled WGS sequence"/>
</dbReference>
<comment type="caution">
    <text evidence="2">The sequence shown here is derived from an EMBL/GenBank/DDBJ whole genome shotgun (WGS) entry which is preliminary data.</text>
</comment>
<reference evidence="2 3" key="1">
    <citation type="submission" date="2019-05" db="EMBL/GenBank/DDBJ databases">
        <title>Marivita sp. nov. isolated from sea sediment.</title>
        <authorList>
            <person name="Kim W."/>
        </authorList>
    </citation>
    <scope>NUCLEOTIDE SEQUENCE [LARGE SCALE GENOMIC DNA]</scope>
    <source>
        <strain evidence="2 3">CAU 1492</strain>
    </source>
</reference>
<dbReference type="PROSITE" id="PS00136">
    <property type="entry name" value="SUBTILASE_ASP"/>
    <property type="match status" value="1"/>
</dbReference>
<proteinExistence type="predicted"/>
<sequence>MTVIVIDTGFTSDDFTGSYGTPEDTGATALDLASDTDPGTLADRLDGVSMIRVQFPSSADGRGFSIARRLRLMGYGGRLRAAGHVLADQYAMARRSGFDEVEIDDTLAARQPEDQWLARAKWEQGDYQARLRG</sequence>
<gene>
    <name evidence="2" type="ORF">FGK64_01875</name>
</gene>
<protein>
    <submittedName>
        <fullName evidence="2">DUF934 domain-containing protein</fullName>
    </submittedName>
</protein>
<dbReference type="EMBL" id="VCPC01000001">
    <property type="protein sequence ID" value="TMV14751.1"/>
    <property type="molecule type" value="Genomic_DNA"/>
</dbReference>
<keyword evidence="1" id="KW-0378">Hydrolase</keyword>
<keyword evidence="3" id="KW-1185">Reference proteome</keyword>